<organism evidence="12 13">
    <name type="scientific">Pandoraea thiooxydans</name>
    <dbReference type="NCBI Taxonomy" id="445709"/>
    <lineage>
        <taxon>Bacteria</taxon>
        <taxon>Pseudomonadati</taxon>
        <taxon>Pseudomonadota</taxon>
        <taxon>Betaproteobacteria</taxon>
        <taxon>Burkholderiales</taxon>
        <taxon>Burkholderiaceae</taxon>
        <taxon>Pandoraea</taxon>
    </lineage>
</organism>
<keyword evidence="6 8" id="KW-0808">Transferase</keyword>
<dbReference type="Gene3D" id="3.40.50.2000">
    <property type="entry name" value="Glycogen Phosphorylase B"/>
    <property type="match status" value="2"/>
</dbReference>
<dbReference type="InterPro" id="IPR011835">
    <property type="entry name" value="GS/SS"/>
</dbReference>
<sequence>MKTMLSDRSGPSSAQAYRQDSEGLRLLFVASEIYPLAKTGGLADVCAALPVAVARLGADVRLVMPGYPQALAHVVAPRIAADLGEVLPGAHVRIIAGRTEDSGLPIWLVECAALYDRVGSPYQDANGADWGDNALRFAVLCHAAARLACDEAGLGWRADVVHANDWHAGLLPLLLRARRAERPKTVFTVHNATFQGNFPLAGAARLGLPGDVLVPDGIEFFGQLSFLKAGVRYADKVTTVSPTYAREIRTSEFGCGLEGLFDARGDDLSGIMNGIDAQVWNPAADRYLPSRYSRHDMAGKRACKTAVQQALALRIDADAPLALFLSRLTSQKMADVLLAQLPGIMQRFPQLQFALHGQGEHALESGFARLAQDYPGRMAVRIGYEEAQAHRLHGGADLLLHGSRFEPCGLTQLYAMRYGTIPVVRRVGGLADSVLDADAEAAAGSADATGFTFDEPTAEAVDAALSRCLDVYGNHPETWTALQQRGMAADFGWGPSARRYASLYATLAPARSMPGRVAPDERAPAQTTVQTTAQTAVPATARRHFASPVSQRGASCSPSCRE</sequence>
<feature type="compositionally biased region" description="Polar residues" evidence="9">
    <location>
        <begin position="548"/>
        <end position="562"/>
    </location>
</feature>
<comment type="similarity">
    <text evidence="4 8">Belongs to the glycosyltransferase 1 family. Bacterial/plant glycogen synthase subfamily.</text>
</comment>
<evidence type="ECO:0000256" key="1">
    <source>
        <dbReference type="ARBA" id="ARBA00001478"/>
    </source>
</evidence>
<feature type="domain" description="Starch synthase catalytic" evidence="11">
    <location>
        <begin position="26"/>
        <end position="261"/>
    </location>
</feature>
<dbReference type="PANTHER" id="PTHR45825:SF11">
    <property type="entry name" value="ALPHA AMYLASE DOMAIN-CONTAINING PROTEIN"/>
    <property type="match status" value="1"/>
</dbReference>
<dbReference type="NCBIfam" id="NF001899">
    <property type="entry name" value="PRK00654.1-2"/>
    <property type="match status" value="1"/>
</dbReference>
<dbReference type="Pfam" id="PF08323">
    <property type="entry name" value="Glyco_transf_5"/>
    <property type="match status" value="1"/>
</dbReference>
<proteinExistence type="inferred from homology"/>
<feature type="compositionally biased region" description="Low complexity" evidence="9">
    <location>
        <begin position="524"/>
        <end position="536"/>
    </location>
</feature>
<dbReference type="HAMAP" id="MF_00484">
    <property type="entry name" value="Glycogen_synth"/>
    <property type="match status" value="1"/>
</dbReference>
<evidence type="ECO:0000256" key="8">
    <source>
        <dbReference type="HAMAP-Rule" id="MF_00484"/>
    </source>
</evidence>
<comment type="catalytic activity">
    <reaction evidence="1 8">
        <text>[(1-&gt;4)-alpha-D-glucosyl](n) + ADP-alpha-D-glucose = [(1-&gt;4)-alpha-D-glucosyl](n+1) + ADP + H(+)</text>
        <dbReference type="Rhea" id="RHEA:18189"/>
        <dbReference type="Rhea" id="RHEA-COMP:9584"/>
        <dbReference type="Rhea" id="RHEA-COMP:9587"/>
        <dbReference type="ChEBI" id="CHEBI:15378"/>
        <dbReference type="ChEBI" id="CHEBI:15444"/>
        <dbReference type="ChEBI" id="CHEBI:57498"/>
        <dbReference type="ChEBI" id="CHEBI:456216"/>
        <dbReference type="EC" id="2.4.1.21"/>
    </reaction>
</comment>
<reference evidence="13" key="1">
    <citation type="submission" date="2015-06" db="EMBL/GenBank/DDBJ databases">
        <authorList>
            <person name="Hoefler B.C."/>
            <person name="Straight P.D."/>
        </authorList>
    </citation>
    <scope>NUCLEOTIDE SEQUENCE [LARGE SCALE GENOMIC DNA]</scope>
    <source>
        <strain evidence="13">DSM 25325</strain>
    </source>
</reference>
<accession>A0A0U4D1W8</accession>
<dbReference type="EC" id="2.4.1.21" evidence="8"/>
<dbReference type="GO" id="GO:0004373">
    <property type="term" value="F:alpha-1,4-glucan glucosyltransferase (UDP-glucose donor) activity"/>
    <property type="evidence" value="ECO:0007669"/>
    <property type="project" value="InterPro"/>
</dbReference>
<keyword evidence="5 8" id="KW-0328">Glycosyltransferase</keyword>
<dbReference type="PANTHER" id="PTHR45825">
    <property type="entry name" value="GRANULE-BOUND STARCH SYNTHASE 1, CHLOROPLASTIC/AMYLOPLASTIC"/>
    <property type="match status" value="1"/>
</dbReference>
<dbReference type="EMBL" id="CP011568">
    <property type="protein sequence ID" value="ALX34902.1"/>
    <property type="molecule type" value="Genomic_DNA"/>
</dbReference>
<dbReference type="GO" id="GO:0005829">
    <property type="term" value="C:cytosol"/>
    <property type="evidence" value="ECO:0007669"/>
    <property type="project" value="TreeGrafter"/>
</dbReference>
<dbReference type="GO" id="GO:0009011">
    <property type="term" value="F:alpha-1,4-glucan glucosyltransferase (ADP-glucose donor) activity"/>
    <property type="evidence" value="ECO:0007669"/>
    <property type="project" value="UniProtKB-UniRule"/>
</dbReference>
<comment type="pathway">
    <text evidence="3 8">Glycan biosynthesis; glycogen biosynthesis.</text>
</comment>
<evidence type="ECO:0000313" key="13">
    <source>
        <dbReference type="Proteomes" id="UP000036700"/>
    </source>
</evidence>
<evidence type="ECO:0000256" key="3">
    <source>
        <dbReference type="ARBA" id="ARBA00004964"/>
    </source>
</evidence>
<dbReference type="STRING" id="445709.ABW99_09660"/>
<evidence type="ECO:0000256" key="7">
    <source>
        <dbReference type="ARBA" id="ARBA00023056"/>
    </source>
</evidence>
<keyword evidence="13" id="KW-1185">Reference proteome</keyword>
<dbReference type="KEGG" id="ptx:ABW99_09660"/>
<evidence type="ECO:0000256" key="5">
    <source>
        <dbReference type="ARBA" id="ARBA00022676"/>
    </source>
</evidence>
<dbReference type="UniPathway" id="UPA00164"/>
<feature type="region of interest" description="Disordered" evidence="9">
    <location>
        <begin position="517"/>
        <end position="536"/>
    </location>
</feature>
<evidence type="ECO:0000259" key="10">
    <source>
        <dbReference type="Pfam" id="PF00534"/>
    </source>
</evidence>
<dbReference type="Pfam" id="PF00534">
    <property type="entry name" value="Glycos_transf_1"/>
    <property type="match status" value="1"/>
</dbReference>
<evidence type="ECO:0000256" key="6">
    <source>
        <dbReference type="ARBA" id="ARBA00022679"/>
    </source>
</evidence>
<dbReference type="AlphaFoldDB" id="A0A0U4D1W8"/>
<dbReference type="SUPFAM" id="SSF53756">
    <property type="entry name" value="UDP-Glycosyltransferase/glycogen phosphorylase"/>
    <property type="match status" value="1"/>
</dbReference>
<dbReference type="RefSeq" id="WP_062551276.1">
    <property type="nucleotide sequence ID" value="NZ_CP011568.3"/>
</dbReference>
<feature type="region of interest" description="Disordered" evidence="9">
    <location>
        <begin position="541"/>
        <end position="562"/>
    </location>
</feature>
<dbReference type="CDD" id="cd03791">
    <property type="entry name" value="GT5_Glycogen_synthase_DULL1-like"/>
    <property type="match status" value="1"/>
</dbReference>
<evidence type="ECO:0000256" key="9">
    <source>
        <dbReference type="SAM" id="MobiDB-lite"/>
    </source>
</evidence>
<dbReference type="Proteomes" id="UP000036700">
    <property type="component" value="Chromosome"/>
</dbReference>
<keyword evidence="7 8" id="KW-0320">Glycogen biosynthesis</keyword>
<protein>
    <recommendedName>
        <fullName evidence="8">Glycogen synthase</fullName>
        <ecNumber evidence="8">2.4.1.21</ecNumber>
    </recommendedName>
    <alternativeName>
        <fullName evidence="8">Starch [bacterial glycogen] synthase</fullName>
    </alternativeName>
</protein>
<evidence type="ECO:0000256" key="4">
    <source>
        <dbReference type="ARBA" id="ARBA00010281"/>
    </source>
</evidence>
<gene>
    <name evidence="8" type="primary">glgA</name>
    <name evidence="12" type="ORF">ABW99_09660</name>
</gene>
<dbReference type="InterPro" id="IPR001296">
    <property type="entry name" value="Glyco_trans_1"/>
</dbReference>
<evidence type="ECO:0000256" key="2">
    <source>
        <dbReference type="ARBA" id="ARBA00002764"/>
    </source>
</evidence>
<evidence type="ECO:0000259" key="11">
    <source>
        <dbReference type="Pfam" id="PF08323"/>
    </source>
</evidence>
<dbReference type="NCBIfam" id="TIGR02095">
    <property type="entry name" value="glgA"/>
    <property type="match status" value="1"/>
</dbReference>
<dbReference type="InterPro" id="IPR013534">
    <property type="entry name" value="Starch_synth_cat_dom"/>
</dbReference>
<feature type="binding site" evidence="8">
    <location>
        <position position="38"/>
    </location>
    <ligand>
        <name>ADP-alpha-D-glucose</name>
        <dbReference type="ChEBI" id="CHEBI:57498"/>
    </ligand>
</feature>
<feature type="domain" description="Glycosyl transferase family 1" evidence="10">
    <location>
        <begin position="314"/>
        <end position="470"/>
    </location>
</feature>
<name>A0A0U4D1W8_9BURK</name>
<evidence type="ECO:0000313" key="12">
    <source>
        <dbReference type="EMBL" id="ALX34902.1"/>
    </source>
</evidence>
<dbReference type="GO" id="GO:0005978">
    <property type="term" value="P:glycogen biosynthetic process"/>
    <property type="evidence" value="ECO:0007669"/>
    <property type="project" value="UniProtKB-UniRule"/>
</dbReference>
<comment type="function">
    <text evidence="2 8">Synthesizes alpha-1,4-glucan chains using ADP-glucose.</text>
</comment>